<evidence type="ECO:0000259" key="5">
    <source>
        <dbReference type="PROSITE" id="PS51149"/>
    </source>
</evidence>
<dbReference type="InterPro" id="IPR051215">
    <property type="entry name" value="GRE"/>
</dbReference>
<sequence>MQDINTRLLPRAERLRERYLQAKPFISAARARAVTEIYRRYPGMPAILLRAMAFRHACRTAPLVIAEDELIVSHPAGAARGGEVSPEIAWRWVADELDTMSTRAQDPYEISEEVKRELREEIFPFWQGRSLDEVAETRLRHAGLWEWSTVEGICDLSIKTQNGGGDTCPGYDIILLKKGMGGVQREAQAALDKLSPTCPEDQDKRYFYEAVVETCQGVVDYANRYADYAQALAEQTPDAQRKTELEKLAAICRRVPEQPPATFYEALQAIWFAQSLFILEENQTGISLGRVDQYLWPLLQADLASGELTEEQAEELLCCWMIKMSECMWICSASSAMYFAGYQPFVNLVVGGQKREGGDATNPLSMLIMDCSRKLKIYQPSLAVRIHNQSPQPFMRKIVEVIRAGIGFPACHFDDAHIKMMLRKGFDYDDARDYCLMGCVEPQRSGRIYQWTSVGYTTFTCAIELALNNGRSASGSQMGPQTGEAATLKSWEAFEEAVRQQLCHIVKQAAEATLMMQKLHKELAPKPFISCLVEGCLEQGKDVMHGGAAINNGPGLIWTGMADYANAMMVMRELVYQQQQVTPAQMAQALRDNFSGHETLRNACLNVAKFGNDIEEVDLIARDLIRFIESEHRRYSMLYGPFTHGTLSISNNTPFGLTTGALPSGRLAGMPLADGISPSQQTDYAGPTAIINSVGRINVEEMEIGMVHNFKLLHGILDTEEGEQGIITLLRSASLLGNAQMQFSYVDNETLKKAQENPGQYRNLMIRVAGYSAFFVELSREVQDEIISRTQLQSF</sequence>
<accession>A0ABW7CP88</accession>
<dbReference type="GO" id="GO:0120525">
    <property type="term" value="F:choline trimethylamine lyase activity"/>
    <property type="evidence" value="ECO:0007669"/>
    <property type="project" value="UniProtKB-EC"/>
</dbReference>
<organism evidence="7 8">
    <name type="scientific">Erwinia plantamica</name>
    <dbReference type="NCBI Taxonomy" id="3237104"/>
    <lineage>
        <taxon>Bacteria</taxon>
        <taxon>Pseudomonadati</taxon>
        <taxon>Pseudomonadota</taxon>
        <taxon>Gammaproteobacteria</taxon>
        <taxon>Enterobacterales</taxon>
        <taxon>Erwiniaceae</taxon>
        <taxon>Erwinia</taxon>
    </lineage>
</organism>
<evidence type="ECO:0000256" key="3">
    <source>
        <dbReference type="HAMAP-Rule" id="MF_02058"/>
    </source>
</evidence>
<dbReference type="HAMAP" id="MF_02058">
    <property type="entry name" value="Choline_CutC"/>
    <property type="match status" value="1"/>
</dbReference>
<dbReference type="PANTHER" id="PTHR43641">
    <property type="entry name" value="FORMATE ACETYLTRANSFERASE 3-RELATED"/>
    <property type="match status" value="1"/>
</dbReference>
<dbReference type="InterPro" id="IPR030897">
    <property type="entry name" value="Choline_CutC"/>
</dbReference>
<dbReference type="Gene3D" id="3.20.70.20">
    <property type="match status" value="1"/>
</dbReference>
<keyword evidence="8" id="KW-1185">Reference proteome</keyword>
<dbReference type="InterPro" id="IPR004184">
    <property type="entry name" value="PFL_dom"/>
</dbReference>
<comment type="similarity">
    <text evidence="3">Belongs to the glycyl radical enzyme (GRE) family. CutC subfamily.</text>
</comment>
<gene>
    <name evidence="3 7" type="primary">cutC</name>
    <name evidence="7" type="ORF">AB3U87_09810</name>
</gene>
<keyword evidence="1 3" id="KW-0556">Organic radical</keyword>
<comment type="caution">
    <text evidence="7">The sequence shown here is derived from an EMBL/GenBank/DDBJ whole genome shotgun (WGS) entry which is preliminary data.</text>
</comment>
<dbReference type="EC" id="4.3.99.4" evidence="3"/>
<keyword evidence="2 3" id="KW-0456">Lyase</keyword>
<reference evidence="7 8" key="1">
    <citation type="submission" date="2024-07" db="EMBL/GenBank/DDBJ databases">
        <title>Novel bacterial strain Erwinia sp. OPT-41 promoting growth of various crops.</title>
        <authorList>
            <person name="Egorshina A."/>
            <person name="Lukyantsev M.A."/>
            <person name="Golubev S.N."/>
            <person name="Muratova A.Y."/>
            <person name="Bulygina E.A."/>
        </authorList>
    </citation>
    <scope>NUCLEOTIDE SEQUENCE [LARGE SCALE GENOMIC DNA]</scope>
    <source>
        <strain evidence="7 8">OPT-41</strain>
    </source>
</reference>
<dbReference type="Proteomes" id="UP001605250">
    <property type="component" value="Unassembled WGS sequence"/>
</dbReference>
<evidence type="ECO:0000313" key="8">
    <source>
        <dbReference type="Proteomes" id="UP001605250"/>
    </source>
</evidence>
<feature type="active site" description="Cysteine radical intermediate" evidence="3">
    <location>
        <position position="439"/>
    </location>
</feature>
<evidence type="ECO:0000259" key="6">
    <source>
        <dbReference type="PROSITE" id="PS51554"/>
    </source>
</evidence>
<feature type="modified residue" description="Glycine radical" evidence="3 4">
    <location>
        <position position="770"/>
    </location>
</feature>
<dbReference type="CDD" id="cd01677">
    <property type="entry name" value="PFL2_DhaB_BssA"/>
    <property type="match status" value="1"/>
</dbReference>
<comment type="pathway">
    <text evidence="3">Amine and polyamine metabolism; choline degradation.</text>
</comment>
<dbReference type="InterPro" id="IPR001150">
    <property type="entry name" value="Gly_radical"/>
</dbReference>
<evidence type="ECO:0000256" key="2">
    <source>
        <dbReference type="ARBA" id="ARBA00023239"/>
    </source>
</evidence>
<comment type="function">
    <text evidence="3">Glycine radical enzyme that catalyzes the cleavage of a C-N bond in choline, producing trimethylamine (TMA) and acetaldehyde.</text>
</comment>
<comment type="PTM">
    <text evidence="3">Requires the activating protein CutD to generate the key active site glycyl radical on Gly-770 that is involved in catalysis.</text>
</comment>
<dbReference type="PANTHER" id="PTHR43641:SF2">
    <property type="entry name" value="DEHYDRATASE YBIW-RELATED"/>
    <property type="match status" value="1"/>
</dbReference>
<dbReference type="Pfam" id="PF01228">
    <property type="entry name" value="Gly_radical"/>
    <property type="match status" value="1"/>
</dbReference>
<comment type="catalytic activity">
    <reaction evidence="3">
        <text>choline = trimethylamine + acetaldehyde</text>
        <dbReference type="Rhea" id="RHEA:35095"/>
        <dbReference type="ChEBI" id="CHEBI:15343"/>
        <dbReference type="ChEBI" id="CHEBI:15354"/>
        <dbReference type="ChEBI" id="CHEBI:58389"/>
        <dbReference type="EC" id="4.3.99.4"/>
    </reaction>
</comment>
<evidence type="ECO:0000256" key="1">
    <source>
        <dbReference type="ARBA" id="ARBA00022818"/>
    </source>
</evidence>
<dbReference type="SUPFAM" id="SSF51998">
    <property type="entry name" value="PFL-like glycyl radical enzymes"/>
    <property type="match status" value="1"/>
</dbReference>
<dbReference type="Pfam" id="PF02901">
    <property type="entry name" value="PFL-like"/>
    <property type="match status" value="1"/>
</dbReference>
<feature type="domain" description="Glycine radical" evidence="5">
    <location>
        <begin position="674"/>
        <end position="795"/>
    </location>
</feature>
<evidence type="ECO:0000256" key="4">
    <source>
        <dbReference type="PROSITE-ProRule" id="PRU00493"/>
    </source>
</evidence>
<dbReference type="PROSITE" id="PS51149">
    <property type="entry name" value="GLY_RADICAL_2"/>
    <property type="match status" value="1"/>
</dbReference>
<dbReference type="PROSITE" id="PS51554">
    <property type="entry name" value="PFL"/>
    <property type="match status" value="1"/>
</dbReference>
<dbReference type="NCBIfam" id="TIGR04394">
    <property type="entry name" value="choline_CutC"/>
    <property type="match status" value="1"/>
</dbReference>
<name>A0ABW7CP88_9GAMM</name>
<dbReference type="EMBL" id="JBGCUC010000007">
    <property type="protein sequence ID" value="MFG6076658.1"/>
    <property type="molecule type" value="Genomic_DNA"/>
</dbReference>
<evidence type="ECO:0000313" key="7">
    <source>
        <dbReference type="EMBL" id="MFG6076658.1"/>
    </source>
</evidence>
<proteinExistence type="inferred from homology"/>
<feature type="domain" description="PFL" evidence="6">
    <location>
        <begin position="10"/>
        <end position="667"/>
    </location>
</feature>
<protein>
    <recommendedName>
        <fullName evidence="3">Choline trimethylamine-lyase</fullName>
        <shortName evidence="3">Choline TMA-lyase</shortName>
        <ecNumber evidence="3">4.3.99.4</ecNumber>
    </recommendedName>
    <alternativeName>
        <fullName evidence="3">Choline utilization protein C</fullName>
    </alternativeName>
</protein>
<feature type="active site" description="Proton acceptor" evidence="3">
    <location>
        <position position="441"/>
    </location>
</feature>